<proteinExistence type="predicted"/>
<name>A0ACC2BTC2_DIPCM</name>
<organism evidence="1 2">
    <name type="scientific">Diphasiastrum complanatum</name>
    <name type="common">Issler's clubmoss</name>
    <name type="synonym">Lycopodium complanatum</name>
    <dbReference type="NCBI Taxonomy" id="34168"/>
    <lineage>
        <taxon>Eukaryota</taxon>
        <taxon>Viridiplantae</taxon>
        <taxon>Streptophyta</taxon>
        <taxon>Embryophyta</taxon>
        <taxon>Tracheophyta</taxon>
        <taxon>Lycopodiopsida</taxon>
        <taxon>Lycopodiales</taxon>
        <taxon>Lycopodiaceae</taxon>
        <taxon>Lycopodioideae</taxon>
        <taxon>Diphasiastrum</taxon>
    </lineage>
</organism>
<protein>
    <submittedName>
        <fullName evidence="1">Uncharacterized protein</fullName>
    </submittedName>
</protein>
<comment type="caution">
    <text evidence="1">The sequence shown here is derived from an EMBL/GenBank/DDBJ whole genome shotgun (WGS) entry which is preliminary data.</text>
</comment>
<accession>A0ACC2BTC2</accession>
<evidence type="ECO:0000313" key="1">
    <source>
        <dbReference type="EMBL" id="KAJ7532995.1"/>
    </source>
</evidence>
<dbReference type="Proteomes" id="UP001162992">
    <property type="component" value="Chromosome 13"/>
</dbReference>
<reference evidence="2" key="1">
    <citation type="journal article" date="2024" name="Proc. Natl. Acad. Sci. U.S.A.">
        <title>Extraordinary preservation of gene collinearity over three hundred million years revealed in homosporous lycophytes.</title>
        <authorList>
            <person name="Li C."/>
            <person name="Wickell D."/>
            <person name="Kuo L.Y."/>
            <person name="Chen X."/>
            <person name="Nie B."/>
            <person name="Liao X."/>
            <person name="Peng D."/>
            <person name="Ji J."/>
            <person name="Jenkins J."/>
            <person name="Williams M."/>
            <person name="Shu S."/>
            <person name="Plott C."/>
            <person name="Barry K."/>
            <person name="Rajasekar S."/>
            <person name="Grimwood J."/>
            <person name="Han X."/>
            <person name="Sun S."/>
            <person name="Hou Z."/>
            <person name="He W."/>
            <person name="Dai G."/>
            <person name="Sun C."/>
            <person name="Schmutz J."/>
            <person name="Leebens-Mack J.H."/>
            <person name="Li F.W."/>
            <person name="Wang L."/>
        </authorList>
    </citation>
    <scope>NUCLEOTIDE SEQUENCE [LARGE SCALE GENOMIC DNA]</scope>
    <source>
        <strain evidence="2">cv. PW_Plant_1</strain>
    </source>
</reference>
<evidence type="ECO:0000313" key="2">
    <source>
        <dbReference type="Proteomes" id="UP001162992"/>
    </source>
</evidence>
<sequence length="694" mass="76425">MATAAFATAAGAAALYYYARWGSPWRRRSTLNLAEDYDSDDVGESSAIDKHRDTIKKRRGPLKPVRAPSTWFEALATILETLRFTYSETLGKWPIGDLAFGINFLLKRQGHLHVASVYAGEGCQQLQGPAVVIELRDLLRLLNLCYLFSKKPFPIFLGATGYAVDKVLLQEAKAGLLKPAFVVILDDHSESILLIIRGTHSIKDTLTAVTGAVVPFHHTLLDNGGVKNLVLGYAHCGMVAAARWIAQLAKPHLLQALKAHPTYRLKIVGHSLGGGTAALLTYILREHVEFSSAHCVSFAPAACMTWDLAESGKEFVTSVVNGSDLVPTFSAASVDDLRAEVTASAWVNEFREQIERTRILRTVVRSATALGSRLSSIANASRVQAGTSNAIAMWHPVSSGTQVVMRQAQSAALAVVRTRPSLGLGGWSCMGARRRTVSAGSSSQHDVTSSGHLTNDGNALAADELPTSSNFCSNMYREEVDEMIQVLDQNSDSMPSTSMLLANEQPPDQNGTDSEEEDEPYAGQPDPEDIGEEYIWHKLEQEMQRQQEECRLDREEEEKLAREIIKEEEDVMEAAVNMGQECTASSSEQDATCVDMGRFFPPGRVIHIVCPLPVDENVSNSDGESHKSQSGLFETDRALYGKIRLSRTMVLDHYMPTYRRMIEELIDELERELSGLSIDSRHDQEEIQVLEKTC</sequence>
<dbReference type="EMBL" id="CM055104">
    <property type="protein sequence ID" value="KAJ7532995.1"/>
    <property type="molecule type" value="Genomic_DNA"/>
</dbReference>
<gene>
    <name evidence="1" type="ORF">O6H91_13G028300</name>
</gene>
<keyword evidence="2" id="KW-1185">Reference proteome</keyword>